<dbReference type="OMA" id="FAITHLQ"/>
<dbReference type="SMART" id="SM00256">
    <property type="entry name" value="FBOX"/>
    <property type="match status" value="1"/>
</dbReference>
<protein>
    <submittedName>
        <fullName evidence="2">F-box domain, cyclin-like protein</fullName>
    </submittedName>
</protein>
<reference evidence="2 3" key="1">
    <citation type="journal article" date="2016" name="Sci. Rep.">
        <title>The genome sequence of the outbreeding globe artichoke constructed de novo incorporating a phase-aware low-pass sequencing strategy of F1 progeny.</title>
        <authorList>
            <person name="Scaglione D."/>
            <person name="Reyes-Chin-Wo S."/>
            <person name="Acquadro A."/>
            <person name="Froenicke L."/>
            <person name="Portis E."/>
            <person name="Beitel C."/>
            <person name="Tirone M."/>
            <person name="Mauro R."/>
            <person name="Lo Monaco A."/>
            <person name="Mauromicale G."/>
            <person name="Faccioli P."/>
            <person name="Cattivelli L."/>
            <person name="Rieseberg L."/>
            <person name="Michelmore R."/>
            <person name="Lanteri S."/>
        </authorList>
    </citation>
    <scope>NUCLEOTIDE SEQUENCE [LARGE SCALE GENOMIC DNA]</scope>
    <source>
        <strain evidence="2">2C</strain>
    </source>
</reference>
<dbReference type="EMBL" id="LEKV01003370">
    <property type="protein sequence ID" value="KVI00591.1"/>
    <property type="molecule type" value="Genomic_DNA"/>
</dbReference>
<dbReference type="InterPro" id="IPR036047">
    <property type="entry name" value="F-box-like_dom_sf"/>
</dbReference>
<organism evidence="2 3">
    <name type="scientific">Cynara cardunculus var. scolymus</name>
    <name type="common">Globe artichoke</name>
    <name type="synonym">Cynara scolymus</name>
    <dbReference type="NCBI Taxonomy" id="59895"/>
    <lineage>
        <taxon>Eukaryota</taxon>
        <taxon>Viridiplantae</taxon>
        <taxon>Streptophyta</taxon>
        <taxon>Embryophyta</taxon>
        <taxon>Tracheophyta</taxon>
        <taxon>Spermatophyta</taxon>
        <taxon>Magnoliopsida</taxon>
        <taxon>eudicotyledons</taxon>
        <taxon>Gunneridae</taxon>
        <taxon>Pentapetalae</taxon>
        <taxon>asterids</taxon>
        <taxon>campanulids</taxon>
        <taxon>Asterales</taxon>
        <taxon>Asteraceae</taxon>
        <taxon>Carduoideae</taxon>
        <taxon>Cardueae</taxon>
        <taxon>Carduinae</taxon>
        <taxon>Cynara</taxon>
    </lineage>
</organism>
<dbReference type="CDD" id="cd22157">
    <property type="entry name" value="F-box_AtFBW1-like"/>
    <property type="match status" value="1"/>
</dbReference>
<dbReference type="Gene3D" id="1.20.1280.50">
    <property type="match status" value="1"/>
</dbReference>
<comment type="caution">
    <text evidence="2">The sequence shown here is derived from an EMBL/GenBank/DDBJ whole genome shotgun (WGS) entry which is preliminary data.</text>
</comment>
<dbReference type="Proteomes" id="UP000243975">
    <property type="component" value="Unassembled WGS sequence"/>
</dbReference>
<feature type="domain" description="F-box" evidence="1">
    <location>
        <begin position="1"/>
        <end position="51"/>
    </location>
</feature>
<dbReference type="SUPFAM" id="SSF81383">
    <property type="entry name" value="F-box domain"/>
    <property type="match status" value="1"/>
</dbReference>
<dbReference type="Pfam" id="PF00646">
    <property type="entry name" value="F-box"/>
    <property type="match status" value="1"/>
</dbReference>
<dbReference type="PANTHER" id="PTHR31672:SF13">
    <property type="entry name" value="F-BOX PROTEIN CPR30-LIKE"/>
    <property type="match status" value="1"/>
</dbReference>
<accession>A0A103Y192</accession>
<dbReference type="Gramene" id="KVI00591">
    <property type="protein sequence ID" value="KVI00591"/>
    <property type="gene ID" value="Ccrd_021157"/>
</dbReference>
<dbReference type="PROSITE" id="PS50181">
    <property type="entry name" value="FBOX"/>
    <property type="match status" value="1"/>
</dbReference>
<dbReference type="STRING" id="59895.A0A103Y192"/>
<gene>
    <name evidence="2" type="ORF">Ccrd_021157</name>
</gene>
<dbReference type="InterPro" id="IPR001810">
    <property type="entry name" value="F-box_dom"/>
</dbReference>
<proteinExistence type="predicted"/>
<dbReference type="PANTHER" id="PTHR31672">
    <property type="entry name" value="BNACNNG10540D PROTEIN"/>
    <property type="match status" value="1"/>
</dbReference>
<evidence type="ECO:0000313" key="3">
    <source>
        <dbReference type="Proteomes" id="UP000243975"/>
    </source>
</evidence>
<keyword evidence="3" id="KW-1185">Reference proteome</keyword>
<sequence>MASRLPNVLIVEILSRLPSKSLLRFRSVCKSWLSLISSTEFRHNKEVYTVHLDDQQFTLDAEAPIKFPFKIVGPDIYCYTIIGCCNGVVCLCNDNTTEEVILWNPSVRRNITLVPSIFPNNYWYKLILVLGFGYDTMSDDYKVVRVAYDGLFFARPHVSVALHKLIAIISTNHDYLFTSPSQVRFTPLKLQFGEQSSFLISIASPSFPTRHKCFSMDLCTG</sequence>
<evidence type="ECO:0000259" key="1">
    <source>
        <dbReference type="PROSITE" id="PS50181"/>
    </source>
</evidence>
<dbReference type="InterPro" id="IPR050796">
    <property type="entry name" value="SCF_F-box_component"/>
</dbReference>
<dbReference type="AlphaFoldDB" id="A0A103Y192"/>
<name>A0A103Y192_CYNCS</name>
<evidence type="ECO:0000313" key="2">
    <source>
        <dbReference type="EMBL" id="KVI00591.1"/>
    </source>
</evidence>